<dbReference type="EMBL" id="CP121689">
    <property type="protein sequence ID" value="WZL75552.1"/>
    <property type="molecule type" value="Genomic_DNA"/>
</dbReference>
<keyword evidence="1" id="KW-0732">Signal</keyword>
<dbReference type="Proteomes" id="UP001461341">
    <property type="component" value="Chromosome"/>
</dbReference>
<name>A0ABZ2Y995_9BACT</name>
<feature type="chain" id="PRO_5045270461" evidence="1">
    <location>
        <begin position="22"/>
        <end position="368"/>
    </location>
</feature>
<evidence type="ECO:0000313" key="2">
    <source>
        <dbReference type="EMBL" id="WZL75552.1"/>
    </source>
</evidence>
<protein>
    <submittedName>
        <fullName evidence="2">Uncharacterized protein</fullName>
    </submittedName>
</protein>
<gene>
    <name evidence="2" type="ORF">QBE54_08120</name>
</gene>
<keyword evidence="3" id="KW-1185">Reference proteome</keyword>
<evidence type="ECO:0000313" key="3">
    <source>
        <dbReference type="Proteomes" id="UP001461341"/>
    </source>
</evidence>
<proteinExistence type="predicted"/>
<accession>A0ABZ2Y995</accession>
<evidence type="ECO:0000256" key="1">
    <source>
        <dbReference type="SAM" id="SignalP"/>
    </source>
</evidence>
<sequence length="368" mass="41040">MRYVSLVLVLFGFLAGGMALASSQDVVIIDDPSFVRLIAHPNPDYRLMWATDYVLEVQAMDPAKPVEVSYLLLDSSGTPELQTSGVEVRENDFIAGWDPGKQYYFHTEVGGWARPEFAANPQYFPFPHYRTLLLVLARYEKIYAVFLRENDGQVTFQVLQGGPFQGLEVPGLGRVTMRDGQFEILSFGEPIEVGLWAKGKYLHDEVAGFARPEFAQNPKYYPIPHYGLFMLMIARYGKIGVIIGNENDGRIGTIVLSGSRVLGEETIPGLCTVRGLSGSRILVRALGGPVEVTHFGFDNTCYQWEVGGWARPGFQENPQVLPLRHYTPGFFTLSRYNRIGVFFYNENDGILGVLPVQGVGNPKEPPAF</sequence>
<feature type="signal peptide" evidence="1">
    <location>
        <begin position="1"/>
        <end position="21"/>
    </location>
</feature>
<dbReference type="RefSeq" id="WP_369017701.1">
    <property type="nucleotide sequence ID" value="NZ_CP121689.1"/>
</dbReference>
<organism evidence="2 3">
    <name type="scientific">Thermatribacter velox</name>
    <dbReference type="NCBI Taxonomy" id="3039681"/>
    <lineage>
        <taxon>Bacteria</taxon>
        <taxon>Pseudomonadati</taxon>
        <taxon>Atribacterota</taxon>
        <taxon>Atribacteria</taxon>
        <taxon>Atribacterales</taxon>
        <taxon>Thermatribacteraceae</taxon>
        <taxon>Thermatribacter</taxon>
    </lineage>
</organism>
<reference evidence="2 3" key="1">
    <citation type="submission" date="2023-03" db="EMBL/GenBank/DDBJ databases">
        <title>Novel Species.</title>
        <authorList>
            <person name="Ma S."/>
        </authorList>
    </citation>
    <scope>NUCLEOTIDE SEQUENCE [LARGE SCALE GENOMIC DNA]</scope>
    <source>
        <strain evidence="2 3">B11</strain>
    </source>
</reference>